<dbReference type="EMBL" id="HBGW01046879">
    <property type="protein sequence ID" value="CAD9575487.1"/>
    <property type="molecule type" value="Transcribed_RNA"/>
</dbReference>
<organism evidence="1">
    <name type="scientific">Zooxanthella nutricula</name>
    <dbReference type="NCBI Taxonomy" id="1333877"/>
    <lineage>
        <taxon>Eukaryota</taxon>
        <taxon>Sar</taxon>
        <taxon>Alveolata</taxon>
        <taxon>Dinophyceae</taxon>
        <taxon>Peridiniales</taxon>
        <taxon>Peridiniales incertae sedis</taxon>
        <taxon>Zooxanthella</taxon>
    </lineage>
</organism>
<dbReference type="AlphaFoldDB" id="A0A6U6NBY2"/>
<reference evidence="1" key="1">
    <citation type="submission" date="2021-01" db="EMBL/GenBank/DDBJ databases">
        <authorList>
            <person name="Corre E."/>
            <person name="Pelletier E."/>
            <person name="Niang G."/>
            <person name="Scheremetjew M."/>
            <person name="Finn R."/>
            <person name="Kale V."/>
            <person name="Holt S."/>
            <person name="Cochrane G."/>
            <person name="Meng A."/>
            <person name="Brown T."/>
            <person name="Cohen L."/>
        </authorList>
    </citation>
    <scope>NUCLEOTIDE SEQUENCE</scope>
    <source>
        <strain evidence="1">RCC3387</strain>
    </source>
</reference>
<accession>A0A6U6NBY2</accession>
<gene>
    <name evidence="1" type="ORF">BRAN1462_LOCUS29870</name>
</gene>
<sequence>MPQVKASRRQGIALDYGLTQQPAPVHLKFAQCPSRDYRASIADHNNAVLSQPILDNSLDDRHWSGKGFPGHVQFMPYFGRELMRPGVKLERDVQVSQMPRENGRPLNVTAMGKSKDSVLSCSVPSLEECRRHDEAIASMRSMRGMARQSERLDNSHSFQRREVEHHNMRQQKLAEQAQAIKGMRTAGLASINPRLGTCGSLPDLNALRGKAGVDAWRTSTPWATDAGA</sequence>
<name>A0A6U6NBY2_9DINO</name>
<proteinExistence type="predicted"/>
<evidence type="ECO:0000313" key="1">
    <source>
        <dbReference type="EMBL" id="CAD9575487.1"/>
    </source>
</evidence>
<protein>
    <submittedName>
        <fullName evidence="1">Uncharacterized protein</fullName>
    </submittedName>
</protein>